<dbReference type="Proteomes" id="UP001177023">
    <property type="component" value="Unassembled WGS sequence"/>
</dbReference>
<proteinExistence type="predicted"/>
<feature type="non-terminal residue" evidence="1">
    <location>
        <position position="1"/>
    </location>
</feature>
<gene>
    <name evidence="1" type="ORF">MSPICULIGERA_LOCUS4479</name>
</gene>
<protein>
    <submittedName>
        <fullName evidence="1">Uncharacterized protein</fullName>
    </submittedName>
</protein>
<dbReference type="AlphaFoldDB" id="A0AA36FUV5"/>
<dbReference type="EMBL" id="CATQJA010001115">
    <property type="protein sequence ID" value="CAJ0565852.1"/>
    <property type="molecule type" value="Genomic_DNA"/>
</dbReference>
<sequence length="170" mass="19787">MMQKSWLNLHRLRPEIRHKILEMLARDRSLRAADDPIPRSKLDNSKDPFARLTFVHLKAKAKIDKSKYAAKALANAAYRTKIVKFLYKRIGDNPAEVVGKIKSPILKDKDMAENTLPKNLPLIPESNENPLTQDAAVFSVPVTRMNYPPLQPIYYHFDGPMLYDWVWYRR</sequence>
<name>A0AA36FUV5_9BILA</name>
<reference evidence="1" key="1">
    <citation type="submission" date="2023-06" db="EMBL/GenBank/DDBJ databases">
        <authorList>
            <person name="Delattre M."/>
        </authorList>
    </citation>
    <scope>NUCLEOTIDE SEQUENCE</scope>
    <source>
        <strain evidence="1">AF72</strain>
    </source>
</reference>
<comment type="caution">
    <text evidence="1">The sequence shown here is derived from an EMBL/GenBank/DDBJ whole genome shotgun (WGS) entry which is preliminary data.</text>
</comment>
<organism evidence="1 2">
    <name type="scientific">Mesorhabditis spiculigera</name>
    <dbReference type="NCBI Taxonomy" id="96644"/>
    <lineage>
        <taxon>Eukaryota</taxon>
        <taxon>Metazoa</taxon>
        <taxon>Ecdysozoa</taxon>
        <taxon>Nematoda</taxon>
        <taxon>Chromadorea</taxon>
        <taxon>Rhabditida</taxon>
        <taxon>Rhabditina</taxon>
        <taxon>Rhabditomorpha</taxon>
        <taxon>Rhabditoidea</taxon>
        <taxon>Rhabditidae</taxon>
        <taxon>Mesorhabditinae</taxon>
        <taxon>Mesorhabditis</taxon>
    </lineage>
</organism>
<evidence type="ECO:0000313" key="1">
    <source>
        <dbReference type="EMBL" id="CAJ0565852.1"/>
    </source>
</evidence>
<keyword evidence="2" id="KW-1185">Reference proteome</keyword>
<accession>A0AA36FUV5</accession>
<evidence type="ECO:0000313" key="2">
    <source>
        <dbReference type="Proteomes" id="UP001177023"/>
    </source>
</evidence>